<dbReference type="GO" id="GO:0070813">
    <property type="term" value="P:hydrogen sulfide metabolic process"/>
    <property type="evidence" value="ECO:0007669"/>
    <property type="project" value="TreeGrafter"/>
</dbReference>
<evidence type="ECO:0000259" key="2">
    <source>
        <dbReference type="SMART" id="SM00849"/>
    </source>
</evidence>
<dbReference type="GO" id="GO:0046872">
    <property type="term" value="F:metal ion binding"/>
    <property type="evidence" value="ECO:0007669"/>
    <property type="project" value="UniProtKB-KW"/>
</dbReference>
<proteinExistence type="predicted"/>
<dbReference type="InterPro" id="IPR051682">
    <property type="entry name" value="Mito_Persulfide_Diox"/>
</dbReference>
<dbReference type="PANTHER" id="PTHR43084">
    <property type="entry name" value="PERSULFIDE DIOXYGENASE ETHE1"/>
    <property type="match status" value="1"/>
</dbReference>
<evidence type="ECO:0000313" key="4">
    <source>
        <dbReference type="Proteomes" id="UP000198575"/>
    </source>
</evidence>
<protein>
    <submittedName>
        <fullName evidence="3">Glyoxylase, beta-lactamase superfamily II</fullName>
    </submittedName>
</protein>
<gene>
    <name evidence="3" type="ORF">SAMN05216289_1318</name>
</gene>
<reference evidence="3 4" key="1">
    <citation type="submission" date="2016-10" db="EMBL/GenBank/DDBJ databases">
        <authorList>
            <person name="de Groot N.N."/>
        </authorList>
    </citation>
    <scope>NUCLEOTIDE SEQUENCE [LARGE SCALE GENOMIC DNA]</scope>
    <source>
        <strain evidence="3 4">CGMCC 1.7659</strain>
    </source>
</reference>
<dbReference type="STRING" id="578942.SAMN05216289_1318"/>
<dbReference type="InterPro" id="IPR001279">
    <property type="entry name" value="Metallo-B-lactamas"/>
</dbReference>
<sequence length="295" mass="32214">MNPQVRSFHHPDTGTWSHVIVDPETRHAAIVDPVLDLDLASGRIGTGSARRLVEYAETTGLTVEWILETHAHADHLTAADWLKRRLSKDGAGPAIGIGHGILEVQKTFKKTFDLDDRFVADGRQFDRLFHDGDMLCIGQLDVHVIGTPGHTPDGISYLVGDACFVGDTLFSPRGGTARCDFPGANAATLYRSIRRLYSLPDETRVFLAHDYPAEDEQPLAQTSIGEEKASNIHVTAQTSEAAFVALREARDATLAVPRLLWPALQVNIRGGRLPPHDAAGQAFLKIPLDSSEFDA</sequence>
<dbReference type="AlphaFoldDB" id="A0A1I5A134"/>
<evidence type="ECO:0000313" key="3">
    <source>
        <dbReference type="EMBL" id="SFN56107.1"/>
    </source>
</evidence>
<dbReference type="InterPro" id="IPR036866">
    <property type="entry name" value="RibonucZ/Hydroxyglut_hydro"/>
</dbReference>
<accession>A0A1I5A134</accession>
<dbReference type="EMBL" id="FOVF01000031">
    <property type="protein sequence ID" value="SFN56107.1"/>
    <property type="molecule type" value="Genomic_DNA"/>
</dbReference>
<dbReference type="GO" id="GO:0050313">
    <property type="term" value="F:sulfur dioxygenase activity"/>
    <property type="evidence" value="ECO:0007669"/>
    <property type="project" value="InterPro"/>
</dbReference>
<dbReference type="CDD" id="cd07724">
    <property type="entry name" value="POD-like_MBL-fold"/>
    <property type="match status" value="1"/>
</dbReference>
<dbReference type="GO" id="GO:0006749">
    <property type="term" value="P:glutathione metabolic process"/>
    <property type="evidence" value="ECO:0007669"/>
    <property type="project" value="InterPro"/>
</dbReference>
<dbReference type="Gene3D" id="3.60.15.10">
    <property type="entry name" value="Ribonuclease Z/Hydroxyacylglutathione hydrolase-like"/>
    <property type="match status" value="1"/>
</dbReference>
<dbReference type="PANTHER" id="PTHR43084:SF1">
    <property type="entry name" value="PERSULFIDE DIOXYGENASE ETHE1, MITOCHONDRIAL"/>
    <property type="match status" value="1"/>
</dbReference>
<dbReference type="RefSeq" id="WP_092410040.1">
    <property type="nucleotide sequence ID" value="NZ_FOVF01000031.1"/>
</dbReference>
<dbReference type="InterPro" id="IPR044528">
    <property type="entry name" value="POD-like_MBL-fold"/>
</dbReference>
<dbReference type="Pfam" id="PF00753">
    <property type="entry name" value="Lactamase_B"/>
    <property type="match status" value="1"/>
</dbReference>
<organism evidence="3 4">
    <name type="scientific">Dokdonella immobilis</name>
    <dbReference type="NCBI Taxonomy" id="578942"/>
    <lineage>
        <taxon>Bacteria</taxon>
        <taxon>Pseudomonadati</taxon>
        <taxon>Pseudomonadota</taxon>
        <taxon>Gammaproteobacteria</taxon>
        <taxon>Lysobacterales</taxon>
        <taxon>Rhodanobacteraceae</taxon>
        <taxon>Dokdonella</taxon>
    </lineage>
</organism>
<dbReference type="OrthoDB" id="9784009at2"/>
<dbReference type="SUPFAM" id="SSF56281">
    <property type="entry name" value="Metallo-hydrolase/oxidoreductase"/>
    <property type="match status" value="1"/>
</dbReference>
<keyword evidence="1" id="KW-0479">Metal-binding</keyword>
<evidence type="ECO:0000256" key="1">
    <source>
        <dbReference type="ARBA" id="ARBA00022723"/>
    </source>
</evidence>
<dbReference type="SMART" id="SM00849">
    <property type="entry name" value="Lactamase_B"/>
    <property type="match status" value="1"/>
</dbReference>
<feature type="domain" description="Metallo-beta-lactamase" evidence="2">
    <location>
        <begin position="14"/>
        <end position="209"/>
    </location>
</feature>
<dbReference type="Proteomes" id="UP000198575">
    <property type="component" value="Unassembled WGS sequence"/>
</dbReference>
<name>A0A1I5A134_9GAMM</name>
<keyword evidence="4" id="KW-1185">Reference proteome</keyword>